<dbReference type="Proteomes" id="UP000321299">
    <property type="component" value="Chromosome"/>
</dbReference>
<evidence type="ECO:0000313" key="3">
    <source>
        <dbReference type="Proteomes" id="UP000321299"/>
    </source>
</evidence>
<reference evidence="2 3" key="1">
    <citation type="submission" date="2019-08" db="EMBL/GenBank/DDBJ databases">
        <title>Plasmid- and chromosome-located mcr-3 in mcr-1-positive Escherichia coli from diseased swine, Taiwan.</title>
        <authorList>
            <person name="Hsu C.-Y."/>
            <person name="Huang W.-C."/>
            <person name="Lauderdale T.-L."/>
        </authorList>
    </citation>
    <scope>NUCLEOTIDE SEQUENCE [LARGE SCALE GENOMIC DNA]</scope>
    <source>
        <strain evidence="2 3">NCYU-26-73</strain>
    </source>
</reference>
<reference evidence="2 3" key="2">
    <citation type="submission" date="2019-08" db="EMBL/GenBank/DDBJ databases">
        <authorList>
            <person name="Chen F.-J."/>
            <person name="Wu H.-C."/>
            <person name="Liao Y.-C."/>
            <person name="Kuo S.-C."/>
        </authorList>
    </citation>
    <scope>NUCLEOTIDE SEQUENCE [LARGE SCALE GENOMIC DNA]</scope>
    <source>
        <strain evidence="2 3">NCYU-26-73</strain>
    </source>
</reference>
<feature type="region of interest" description="Disordered" evidence="1">
    <location>
        <begin position="49"/>
        <end position="81"/>
    </location>
</feature>
<dbReference type="EMBL" id="CP042615">
    <property type="protein sequence ID" value="QED75486.1"/>
    <property type="molecule type" value="Genomic_DNA"/>
</dbReference>
<accession>A0A5B9AQ75</accession>
<evidence type="ECO:0000256" key="1">
    <source>
        <dbReference type="SAM" id="MobiDB-lite"/>
    </source>
</evidence>
<evidence type="ECO:0000313" key="2">
    <source>
        <dbReference type="EMBL" id="QED75486.1"/>
    </source>
</evidence>
<name>A0A5B9AQ75_ECOLX</name>
<proteinExistence type="predicted"/>
<organism evidence="2 3">
    <name type="scientific">Escherichia coli</name>
    <dbReference type="NCBI Taxonomy" id="562"/>
    <lineage>
        <taxon>Bacteria</taxon>
        <taxon>Pseudomonadati</taxon>
        <taxon>Pseudomonadota</taxon>
        <taxon>Gammaproteobacteria</taxon>
        <taxon>Enterobacterales</taxon>
        <taxon>Enterobacteriaceae</taxon>
        <taxon>Escherichia</taxon>
    </lineage>
</organism>
<protein>
    <submittedName>
        <fullName evidence="2">Uncharacterized protein</fullName>
    </submittedName>
</protein>
<dbReference type="AlphaFoldDB" id="A0A5B9AQ75"/>
<gene>
    <name evidence="2" type="ORF">FTV93_21935</name>
</gene>
<sequence>MRSFNVLCHIKSLAQGARRGRPIAAAPCTPRLWRTKSPLRGSLSLSLAATGSGARERPCKMRPRRASMRVAPASRGTLRRF</sequence>